<organism evidence="1 2">
    <name type="scientific">Crateriforma conspicua</name>
    <dbReference type="NCBI Taxonomy" id="2527996"/>
    <lineage>
        <taxon>Bacteria</taxon>
        <taxon>Pseudomonadati</taxon>
        <taxon>Planctomycetota</taxon>
        <taxon>Planctomycetia</taxon>
        <taxon>Planctomycetales</taxon>
        <taxon>Planctomycetaceae</taxon>
        <taxon>Crateriforma</taxon>
    </lineage>
</organism>
<protein>
    <submittedName>
        <fullName evidence="1">Carbonic anhydrase 1</fullName>
        <ecNumber evidence="1">4.2.1.1</ecNumber>
    </submittedName>
</protein>
<keyword evidence="1" id="KW-0456">Lyase</keyword>
<gene>
    <name evidence="1" type="primary">cynT_3</name>
    <name evidence="1" type="ORF">Pan14r_37890</name>
</gene>
<dbReference type="OrthoDB" id="9769739at2"/>
<dbReference type="Gene3D" id="3.40.1050.10">
    <property type="entry name" value="Carbonic anhydrase"/>
    <property type="match status" value="1"/>
</dbReference>
<dbReference type="SUPFAM" id="SSF53056">
    <property type="entry name" value="beta-carbonic anhydrase, cab"/>
    <property type="match status" value="1"/>
</dbReference>
<sequence>MLQTIEKLNYDHGKWDCPGFPKEELRPEYFGDQQSIRASMQTETEQVAFIACSDHHNSVACVSGIPFERMIIIQTLCATLNTLKDVQSNCGLDIYLESEPIRHLIICGHQHCGFMKHWLGQNRMKRPDAEDVTSAVEAYTKLQLSLAATSPRINRHLRDGSMQLHGWVVDDATAQISIFNPATMSFKPQNSDSAE</sequence>
<evidence type="ECO:0000313" key="2">
    <source>
        <dbReference type="Proteomes" id="UP000317238"/>
    </source>
</evidence>
<reference evidence="1 2" key="1">
    <citation type="submission" date="2019-02" db="EMBL/GenBank/DDBJ databases">
        <title>Deep-cultivation of Planctomycetes and their phenomic and genomic characterization uncovers novel biology.</title>
        <authorList>
            <person name="Wiegand S."/>
            <person name="Jogler M."/>
            <person name="Boedeker C."/>
            <person name="Pinto D."/>
            <person name="Vollmers J."/>
            <person name="Rivas-Marin E."/>
            <person name="Kohn T."/>
            <person name="Peeters S.H."/>
            <person name="Heuer A."/>
            <person name="Rast P."/>
            <person name="Oberbeckmann S."/>
            <person name="Bunk B."/>
            <person name="Jeske O."/>
            <person name="Meyerdierks A."/>
            <person name="Storesund J.E."/>
            <person name="Kallscheuer N."/>
            <person name="Luecker S."/>
            <person name="Lage O.M."/>
            <person name="Pohl T."/>
            <person name="Merkel B.J."/>
            <person name="Hornburger P."/>
            <person name="Mueller R.-W."/>
            <person name="Bruemmer F."/>
            <person name="Labrenz M."/>
            <person name="Spormann A.M."/>
            <person name="Op Den Camp H."/>
            <person name="Overmann J."/>
            <person name="Amann R."/>
            <person name="Jetten M.S.M."/>
            <person name="Mascher T."/>
            <person name="Medema M.H."/>
            <person name="Devos D.P."/>
            <person name="Kaster A.-K."/>
            <person name="Ovreas L."/>
            <person name="Rohde M."/>
            <person name="Galperin M.Y."/>
            <person name="Jogler C."/>
        </authorList>
    </citation>
    <scope>NUCLEOTIDE SEQUENCE [LARGE SCALE GENOMIC DNA]</scope>
    <source>
        <strain evidence="1 2">Pan14r</strain>
    </source>
</reference>
<dbReference type="RefSeq" id="WP_146439805.1">
    <property type="nucleotide sequence ID" value="NZ_SJPL01000001.1"/>
</dbReference>
<accession>A0A5C5Y983</accession>
<keyword evidence="2" id="KW-1185">Reference proteome</keyword>
<dbReference type="EC" id="4.2.1.1" evidence="1"/>
<dbReference type="GO" id="GO:0008270">
    <property type="term" value="F:zinc ion binding"/>
    <property type="evidence" value="ECO:0007669"/>
    <property type="project" value="InterPro"/>
</dbReference>
<name>A0A5C5Y983_9PLAN</name>
<evidence type="ECO:0000313" key="1">
    <source>
        <dbReference type="EMBL" id="TWT71479.1"/>
    </source>
</evidence>
<dbReference type="GO" id="GO:0004089">
    <property type="term" value="F:carbonate dehydratase activity"/>
    <property type="evidence" value="ECO:0007669"/>
    <property type="project" value="UniProtKB-EC"/>
</dbReference>
<dbReference type="AlphaFoldDB" id="A0A5C5Y983"/>
<comment type="caution">
    <text evidence="1">The sequence shown here is derived from an EMBL/GenBank/DDBJ whole genome shotgun (WGS) entry which is preliminary data.</text>
</comment>
<dbReference type="Proteomes" id="UP000317238">
    <property type="component" value="Unassembled WGS sequence"/>
</dbReference>
<dbReference type="InterPro" id="IPR036874">
    <property type="entry name" value="Carbonic_anhydrase_sf"/>
</dbReference>
<dbReference type="EMBL" id="SJPL01000001">
    <property type="protein sequence ID" value="TWT71479.1"/>
    <property type="molecule type" value="Genomic_DNA"/>
</dbReference>
<proteinExistence type="predicted"/>